<dbReference type="Pfam" id="PF08808">
    <property type="entry name" value="RES"/>
    <property type="match status" value="1"/>
</dbReference>
<evidence type="ECO:0000259" key="1">
    <source>
        <dbReference type="SMART" id="SM00953"/>
    </source>
</evidence>
<feature type="domain" description="RES" evidence="1">
    <location>
        <begin position="15"/>
        <end position="141"/>
    </location>
</feature>
<proteinExistence type="predicted"/>
<dbReference type="AlphaFoldDB" id="A0A4R3JX84"/>
<gene>
    <name evidence="2" type="ORF">EDC61_10347</name>
</gene>
<dbReference type="Proteomes" id="UP000295135">
    <property type="component" value="Unassembled WGS sequence"/>
</dbReference>
<name>A0A4R3JX84_9PROT</name>
<keyword evidence="3" id="KW-1185">Reference proteome</keyword>
<dbReference type="InterPro" id="IPR014914">
    <property type="entry name" value="RES_dom"/>
</dbReference>
<protein>
    <submittedName>
        <fullName evidence="2">RES domain-containing protein</fullName>
    </submittedName>
</protein>
<accession>A0A4R3JX84</accession>
<comment type="caution">
    <text evidence="2">The sequence shown here is derived from an EMBL/GenBank/DDBJ whole genome shotgun (WGS) entry which is preliminary data.</text>
</comment>
<evidence type="ECO:0000313" key="3">
    <source>
        <dbReference type="Proteomes" id="UP000295135"/>
    </source>
</evidence>
<dbReference type="SMART" id="SM00953">
    <property type="entry name" value="RES"/>
    <property type="match status" value="1"/>
</dbReference>
<dbReference type="RefSeq" id="WP_165919096.1">
    <property type="nucleotide sequence ID" value="NZ_AP018721.1"/>
</dbReference>
<sequence length="156" mass="17094">MKRYWRIANKRYALDKSCEGNRLVGGRWNKPGYGALYAAETIELASLEKFVHTAGIAPADLVLVAVDVPDAPGLTRRVEPAELPADWNGLPASDAAQDFGSQWLAKAAELVLLVPSVIVPESRNAVINPLHPRYAEVALSVVRDFRFDPRMYGAGH</sequence>
<reference evidence="2 3" key="1">
    <citation type="submission" date="2019-03" db="EMBL/GenBank/DDBJ databases">
        <title>Genomic Encyclopedia of Type Strains, Phase IV (KMG-IV): sequencing the most valuable type-strain genomes for metagenomic binning, comparative biology and taxonomic classification.</title>
        <authorList>
            <person name="Goeker M."/>
        </authorList>
    </citation>
    <scope>NUCLEOTIDE SEQUENCE [LARGE SCALE GENOMIC DNA]</scope>
    <source>
        <strain evidence="2 3">DSM 103923</strain>
    </source>
</reference>
<evidence type="ECO:0000313" key="2">
    <source>
        <dbReference type="EMBL" id="TCS72925.1"/>
    </source>
</evidence>
<organism evidence="2 3">
    <name type="scientific">Sulfuritortus calidifontis</name>
    <dbReference type="NCBI Taxonomy" id="1914471"/>
    <lineage>
        <taxon>Bacteria</taxon>
        <taxon>Pseudomonadati</taxon>
        <taxon>Pseudomonadota</taxon>
        <taxon>Betaproteobacteria</taxon>
        <taxon>Nitrosomonadales</taxon>
        <taxon>Thiobacillaceae</taxon>
        <taxon>Sulfuritortus</taxon>
    </lineage>
</organism>
<dbReference type="EMBL" id="SLZY01000003">
    <property type="protein sequence ID" value="TCS72925.1"/>
    <property type="molecule type" value="Genomic_DNA"/>
</dbReference>